<evidence type="ECO:0000256" key="1">
    <source>
        <dbReference type="SAM" id="MobiDB-lite"/>
    </source>
</evidence>
<keyword evidence="2" id="KW-0732">Signal</keyword>
<reference evidence="3 4" key="1">
    <citation type="submission" date="2017-12" db="EMBL/GenBank/DDBJ databases">
        <authorList>
            <person name="Pombert J.-F."/>
            <person name="Haag K.L."/>
            <person name="Ebert D."/>
        </authorList>
    </citation>
    <scope>NUCLEOTIDE SEQUENCE [LARGE SCALE GENOMIC DNA]</scope>
    <source>
        <strain evidence="3">FI-OER-3-3</strain>
    </source>
</reference>
<sequence length="712" mass="82065">MIISWLSLYLLFTYVMIVKPNESDSIQAPGSYIYTLYGNLNTDEGPNSGSGFTRTNSGDNGMDHSPVNGFNAHSFTNNYFPLDNPSVIGLWFGLNDAFETVAPVSMDQTNGTNDLADYTPNDSITFGNNGIEESEIMDQTNMDTNSTYQSTMFCGNGDSVALGSAAMEQNIIDEDRNSDMLVENQNHDNPLFLGSTVDEATKNGRQLYTTSLSDKDDLFFLDELDLVFISDAIESKIKDLGFFSFDFFMREIFSEGGDDVTESTDSQAIPKAESIFHKDQSGNSLLFSSNLSTMENNTLKESGNSTAVKSYSREFKAKLSSFLENIPELKICSNYEKFLNMIPNLYKEIEDSVETNISIMEIWNVNDDDVLTFENYEDKIKKEIEKSKKIVLETDIFPEQISKFANKLIIFEKNNAKNINFPEQIQLISTIMEKIKNDKNLVIFYEILKFVYYYSQNLQNCIESGYILYVQFFLSVISERLDSFDNSFSTEYKICHHTLENKCEPKFLNEYLKKIFVQKLFCKLLLGMKNGKMRSRFYNVYFSHEICARTHHNSSAFYNQSKIFKFYLRVFISIVLYPDFNSEIEYLEKFIDLSFDIFTTNKFCKKAFTQSLEHLITNTSIKFYSMIKTNLEIIKPLILITAKNNGEFIINSFSELENKLSKNEILSMKYVFESEVCLSWYLNKRYQKHPFGKDENYTSWSTIEKSLFESCS</sequence>
<feature type="compositionally biased region" description="Polar residues" evidence="1">
    <location>
        <begin position="45"/>
        <end position="59"/>
    </location>
</feature>
<proteinExistence type="predicted"/>
<feature type="signal peptide" evidence="2">
    <location>
        <begin position="1"/>
        <end position="23"/>
    </location>
</feature>
<dbReference type="AlphaFoldDB" id="A0A4Q9L2A8"/>
<feature type="region of interest" description="Disordered" evidence="1">
    <location>
        <begin position="45"/>
        <end position="65"/>
    </location>
</feature>
<protein>
    <submittedName>
        <fullName evidence="3">Uncharacterized protein</fullName>
    </submittedName>
</protein>
<dbReference type="EMBL" id="PITJ01000765">
    <property type="protein sequence ID" value="TBU01246.1"/>
    <property type="molecule type" value="Genomic_DNA"/>
</dbReference>
<comment type="caution">
    <text evidence="3">The sequence shown here is derived from an EMBL/GenBank/DDBJ whole genome shotgun (WGS) entry which is preliminary data.</text>
</comment>
<dbReference type="Proteomes" id="UP000292362">
    <property type="component" value="Unassembled WGS sequence"/>
</dbReference>
<evidence type="ECO:0000313" key="4">
    <source>
        <dbReference type="Proteomes" id="UP000292362"/>
    </source>
</evidence>
<feature type="chain" id="PRO_5020760257" evidence="2">
    <location>
        <begin position="24"/>
        <end position="712"/>
    </location>
</feature>
<name>A0A4Q9L2A8_9MICR</name>
<evidence type="ECO:0000256" key="2">
    <source>
        <dbReference type="SAM" id="SignalP"/>
    </source>
</evidence>
<gene>
    <name evidence="3" type="ORF">CWI37_0765p0010</name>
</gene>
<accession>A0A4Q9L2A8</accession>
<evidence type="ECO:0000313" key="3">
    <source>
        <dbReference type="EMBL" id="TBU01246.1"/>
    </source>
</evidence>
<dbReference type="VEuPathDB" id="MicrosporidiaDB:CWI37_0765p0010"/>
<organism evidence="3 4">
    <name type="scientific">Hamiltosporidium tvaerminnensis</name>
    <dbReference type="NCBI Taxonomy" id="1176355"/>
    <lineage>
        <taxon>Eukaryota</taxon>
        <taxon>Fungi</taxon>
        <taxon>Fungi incertae sedis</taxon>
        <taxon>Microsporidia</taxon>
        <taxon>Dubosqiidae</taxon>
        <taxon>Hamiltosporidium</taxon>
    </lineage>
</organism>